<evidence type="ECO:0000256" key="9">
    <source>
        <dbReference type="ARBA" id="ARBA00023012"/>
    </source>
</evidence>
<gene>
    <name evidence="15" type="ORF">KI809_10470</name>
</gene>
<evidence type="ECO:0000256" key="5">
    <source>
        <dbReference type="ARBA" id="ARBA00022679"/>
    </source>
</evidence>
<dbReference type="Proteomes" id="UP000811899">
    <property type="component" value="Unassembled WGS sequence"/>
</dbReference>
<accession>A0AAW4L1I6</accession>
<evidence type="ECO:0000313" key="16">
    <source>
        <dbReference type="Proteomes" id="UP000811899"/>
    </source>
</evidence>
<feature type="domain" description="Histidine kinase" evidence="13">
    <location>
        <begin position="163"/>
        <end position="400"/>
    </location>
</feature>
<dbReference type="InterPro" id="IPR001789">
    <property type="entry name" value="Sig_transdc_resp-reg_receiver"/>
</dbReference>
<evidence type="ECO:0000256" key="4">
    <source>
        <dbReference type="ARBA" id="ARBA00022553"/>
    </source>
</evidence>
<keyword evidence="6" id="KW-0547">Nucleotide-binding</keyword>
<reference evidence="15 16" key="1">
    <citation type="submission" date="2021-05" db="EMBL/GenBank/DDBJ databases">
        <title>The draft genome of Geobacter pelophilus DSM 12255.</title>
        <authorList>
            <person name="Xu Z."/>
            <person name="Masuda Y."/>
            <person name="Itoh H."/>
            <person name="Senoo K."/>
        </authorList>
    </citation>
    <scope>NUCLEOTIDE SEQUENCE [LARGE SCALE GENOMIC DNA]</scope>
    <source>
        <strain evidence="15 16">DSM 12255</strain>
    </source>
</reference>
<dbReference type="InterPro" id="IPR036097">
    <property type="entry name" value="HisK_dim/P_sf"/>
</dbReference>
<dbReference type="SUPFAM" id="SSF47384">
    <property type="entry name" value="Homodimeric domain of signal transducing histidine kinase"/>
    <property type="match status" value="1"/>
</dbReference>
<evidence type="ECO:0000256" key="11">
    <source>
        <dbReference type="ARBA" id="ARBA00023306"/>
    </source>
</evidence>
<evidence type="ECO:0000313" key="15">
    <source>
        <dbReference type="EMBL" id="MBT0664723.1"/>
    </source>
</evidence>
<dbReference type="GO" id="GO:0005524">
    <property type="term" value="F:ATP binding"/>
    <property type="evidence" value="ECO:0007669"/>
    <property type="project" value="UniProtKB-KW"/>
</dbReference>
<dbReference type="Pfam" id="PF00512">
    <property type="entry name" value="HisKA"/>
    <property type="match status" value="1"/>
</dbReference>
<feature type="modified residue" description="4-aspartylphosphate" evidence="12">
    <location>
        <position position="56"/>
    </location>
</feature>
<dbReference type="SUPFAM" id="SSF52172">
    <property type="entry name" value="CheY-like"/>
    <property type="match status" value="1"/>
</dbReference>
<dbReference type="EMBL" id="JAHCVJ010000003">
    <property type="protein sequence ID" value="MBT0664723.1"/>
    <property type="molecule type" value="Genomic_DNA"/>
</dbReference>
<dbReference type="GO" id="GO:0016020">
    <property type="term" value="C:membrane"/>
    <property type="evidence" value="ECO:0007669"/>
    <property type="project" value="UniProtKB-SubCell"/>
</dbReference>
<keyword evidence="9" id="KW-0902">Two-component regulatory system</keyword>
<dbReference type="SMART" id="SM00448">
    <property type="entry name" value="REC"/>
    <property type="match status" value="1"/>
</dbReference>
<dbReference type="PANTHER" id="PTHR45339:SF1">
    <property type="entry name" value="HYBRID SIGNAL TRANSDUCTION HISTIDINE KINASE J"/>
    <property type="match status" value="1"/>
</dbReference>
<comment type="subcellular location">
    <subcellularLocation>
        <location evidence="2">Membrane</location>
    </subcellularLocation>
</comment>
<organism evidence="15 16">
    <name type="scientific">Geoanaerobacter pelophilus</name>
    <dbReference type="NCBI Taxonomy" id="60036"/>
    <lineage>
        <taxon>Bacteria</taxon>
        <taxon>Pseudomonadati</taxon>
        <taxon>Thermodesulfobacteriota</taxon>
        <taxon>Desulfuromonadia</taxon>
        <taxon>Geobacterales</taxon>
        <taxon>Geobacteraceae</taxon>
        <taxon>Geoanaerobacter</taxon>
    </lineage>
</organism>
<dbReference type="InterPro" id="IPR003594">
    <property type="entry name" value="HATPase_dom"/>
</dbReference>
<evidence type="ECO:0000259" key="14">
    <source>
        <dbReference type="PROSITE" id="PS50110"/>
    </source>
</evidence>
<keyword evidence="5" id="KW-0808">Transferase</keyword>
<dbReference type="Pfam" id="PF00072">
    <property type="entry name" value="Response_reg"/>
    <property type="match status" value="1"/>
</dbReference>
<dbReference type="CDD" id="cd00082">
    <property type="entry name" value="HisKA"/>
    <property type="match status" value="1"/>
</dbReference>
<protein>
    <recommendedName>
        <fullName evidence="3">histidine kinase</fullName>
        <ecNumber evidence="3">2.7.13.3</ecNumber>
    </recommendedName>
</protein>
<evidence type="ECO:0000256" key="6">
    <source>
        <dbReference type="ARBA" id="ARBA00022741"/>
    </source>
</evidence>
<dbReference type="PANTHER" id="PTHR45339">
    <property type="entry name" value="HYBRID SIGNAL TRANSDUCTION HISTIDINE KINASE J"/>
    <property type="match status" value="1"/>
</dbReference>
<dbReference type="AlphaFoldDB" id="A0AAW4L1I6"/>
<dbReference type="Gene3D" id="3.30.565.10">
    <property type="entry name" value="Histidine kinase-like ATPase, C-terminal domain"/>
    <property type="match status" value="1"/>
</dbReference>
<evidence type="ECO:0000256" key="2">
    <source>
        <dbReference type="ARBA" id="ARBA00004370"/>
    </source>
</evidence>
<dbReference type="InterPro" id="IPR003661">
    <property type="entry name" value="HisK_dim/P_dom"/>
</dbReference>
<dbReference type="FunFam" id="1.10.287.130:FF:000038">
    <property type="entry name" value="Sensory transduction histidine kinase"/>
    <property type="match status" value="1"/>
</dbReference>
<dbReference type="RefSeq" id="WP_214171475.1">
    <property type="nucleotide sequence ID" value="NZ_JAHCVJ010000003.1"/>
</dbReference>
<evidence type="ECO:0000256" key="10">
    <source>
        <dbReference type="ARBA" id="ARBA00023136"/>
    </source>
</evidence>
<dbReference type="FunFam" id="3.30.565.10:FF:000010">
    <property type="entry name" value="Sensor histidine kinase RcsC"/>
    <property type="match status" value="1"/>
</dbReference>
<dbReference type="GO" id="GO:0000155">
    <property type="term" value="F:phosphorelay sensor kinase activity"/>
    <property type="evidence" value="ECO:0007669"/>
    <property type="project" value="InterPro"/>
</dbReference>
<dbReference type="PROSITE" id="PS50110">
    <property type="entry name" value="RESPONSE_REGULATORY"/>
    <property type="match status" value="1"/>
</dbReference>
<dbReference type="Pfam" id="PF02518">
    <property type="entry name" value="HATPase_c"/>
    <property type="match status" value="1"/>
</dbReference>
<evidence type="ECO:0000256" key="3">
    <source>
        <dbReference type="ARBA" id="ARBA00012438"/>
    </source>
</evidence>
<keyword evidence="4 12" id="KW-0597">Phosphoprotein</keyword>
<dbReference type="SMART" id="SM00388">
    <property type="entry name" value="HisKA"/>
    <property type="match status" value="1"/>
</dbReference>
<dbReference type="EC" id="2.7.13.3" evidence="3"/>
<feature type="domain" description="Response regulatory" evidence="14">
    <location>
        <begin position="6"/>
        <end position="123"/>
    </location>
</feature>
<evidence type="ECO:0000256" key="7">
    <source>
        <dbReference type="ARBA" id="ARBA00022777"/>
    </source>
</evidence>
<dbReference type="PRINTS" id="PR00344">
    <property type="entry name" value="BCTRLSENSOR"/>
</dbReference>
<dbReference type="Gene3D" id="1.10.287.130">
    <property type="match status" value="1"/>
</dbReference>
<evidence type="ECO:0000259" key="13">
    <source>
        <dbReference type="PROSITE" id="PS50109"/>
    </source>
</evidence>
<evidence type="ECO:0000256" key="8">
    <source>
        <dbReference type="ARBA" id="ARBA00022840"/>
    </source>
</evidence>
<keyword evidence="7" id="KW-0418">Kinase</keyword>
<keyword evidence="11" id="KW-0131">Cell cycle</keyword>
<evidence type="ECO:0000256" key="1">
    <source>
        <dbReference type="ARBA" id="ARBA00000085"/>
    </source>
</evidence>
<dbReference type="CDD" id="cd19920">
    <property type="entry name" value="REC_PA4781-like"/>
    <property type="match status" value="1"/>
</dbReference>
<keyword evidence="10" id="KW-0472">Membrane</keyword>
<dbReference type="Gene3D" id="3.40.50.2300">
    <property type="match status" value="1"/>
</dbReference>
<dbReference type="CDD" id="cd16922">
    <property type="entry name" value="HATPase_EvgS-ArcB-TorS-like"/>
    <property type="match status" value="1"/>
</dbReference>
<dbReference type="PROSITE" id="PS50109">
    <property type="entry name" value="HIS_KIN"/>
    <property type="match status" value="1"/>
</dbReference>
<name>A0AAW4L1I6_9BACT</name>
<sequence length="400" mass="44203">MVERNVILIVDDIPENLRVLGDMLEQEGYEVLVAASGAEALENARATPAPDLILLDIMMPGMDGYELCYVLKSSEKTWDIPIIFITAMTGEENEQKGLELGAVDYIRKPFKPHLVRTRVRNQLELKRYRDHLEELVDMRTAELKGAKEAAEAANRAKSAFLATMSHELRTPLNSINGFTDLILSKVYGELSPLQEEYLGYVLENGRHLLALINDILDISKIEAGKVELELTRVDLRDLFAGTLHVVKERADRHDIRLIDAIDSAVPRSIRADERKLKQVLINVLSNAVKFTPDGGSVTLAARAVTAEELHASPACRQIVAGEALLITVIDTGIGIRPEDMQRIFEPFVQADNSSTRKYEGTGLGLSLSHKLVALHGGAIWAESDQGTPGSVFYIALPMSE</sequence>
<comment type="catalytic activity">
    <reaction evidence="1">
        <text>ATP + protein L-histidine = ADP + protein N-phospho-L-histidine.</text>
        <dbReference type="EC" id="2.7.13.3"/>
    </reaction>
</comment>
<dbReference type="InterPro" id="IPR004358">
    <property type="entry name" value="Sig_transdc_His_kin-like_C"/>
</dbReference>
<keyword evidence="16" id="KW-1185">Reference proteome</keyword>
<evidence type="ECO:0000256" key="12">
    <source>
        <dbReference type="PROSITE-ProRule" id="PRU00169"/>
    </source>
</evidence>
<dbReference type="SMART" id="SM00387">
    <property type="entry name" value="HATPase_c"/>
    <property type="match status" value="1"/>
</dbReference>
<dbReference type="SUPFAM" id="SSF55874">
    <property type="entry name" value="ATPase domain of HSP90 chaperone/DNA topoisomerase II/histidine kinase"/>
    <property type="match status" value="1"/>
</dbReference>
<comment type="caution">
    <text evidence="15">The sequence shown here is derived from an EMBL/GenBank/DDBJ whole genome shotgun (WGS) entry which is preliminary data.</text>
</comment>
<proteinExistence type="predicted"/>
<dbReference type="InterPro" id="IPR005467">
    <property type="entry name" value="His_kinase_dom"/>
</dbReference>
<dbReference type="InterPro" id="IPR036890">
    <property type="entry name" value="HATPase_C_sf"/>
</dbReference>
<dbReference type="InterPro" id="IPR011006">
    <property type="entry name" value="CheY-like_superfamily"/>
</dbReference>
<keyword evidence="8" id="KW-0067">ATP-binding</keyword>